<name>A0ABY7UP14_9RHOB</name>
<dbReference type="Proteomes" id="UP001216899">
    <property type="component" value="Chromosome"/>
</dbReference>
<dbReference type="EMBL" id="CP117466">
    <property type="protein sequence ID" value="WDA11672.1"/>
    <property type="molecule type" value="Genomic_DNA"/>
</dbReference>
<keyword evidence="4" id="KW-1185">Reference proteome</keyword>
<dbReference type="Pfam" id="PF20155">
    <property type="entry name" value="TMP_3"/>
    <property type="match status" value="1"/>
</dbReference>
<keyword evidence="1" id="KW-1133">Transmembrane helix</keyword>
<protein>
    <submittedName>
        <fullName evidence="3">Tape measure protein</fullName>
    </submittedName>
</protein>
<proteinExistence type="predicted"/>
<feature type="transmembrane region" description="Helical" evidence="1">
    <location>
        <begin position="364"/>
        <end position="385"/>
    </location>
</feature>
<keyword evidence="1" id="KW-0472">Membrane</keyword>
<feature type="domain" description="Tape measure protein N-terminal" evidence="2">
    <location>
        <begin position="119"/>
        <end position="309"/>
    </location>
</feature>
<gene>
    <name evidence="3" type="ORF">PRL19_10220</name>
</gene>
<sequence>MTAGPTLQLIVDTTRMAPGEKALDSLARKGEQTEQQITASMSDIERAMARSGVATGRLGAGMSQLDKALVQATGDLRPLNRELDQTGRAAEKAGGAFAGMAGKIRLMLGGLGAALGVHQLVNYADTWSDISARVGLAVGDMDNAAPTMSRLSDMARQTYSSLNLTAEGFIANSVSLRELGLNTQQQLDYTEALNNALVVSGARGQRAESVNRALAASMAMGKMQGDQLNTVLTSGGRVAQVLAAELGTTTNGLRQMATDGKITSDVIYNALVGSMGALRDEAASMPATMGDAFTLMGNSILTLVGSFDQVTGASATMATGIIKVSDGIKYLAANSNIVIGALSGITAALVASFIPAAYGAVTALAAQTGAFILLNGGIWGSVAALVAMRGALIATGIGAFAVAVGLVVAKFLDLADNVGGAGNAMSLLGDVGIEVAGRIGQGFVQAGALIASGATYMKGVFLEAFATIARGFASMMTTIAQGLKIIGVGDGVGIGSGFAAQLTADADAAMVTSLERATAAGTALRDLATTSLDSVAALRRATGGMFGPNLPDEIQATTDAVVEFGGGAKKAGKSASGAVKGVNELTQAADRWRQKLQGALGPMASYNRDMTELSSLHKAGALNAADYAKAQALVTGELADGLPMVGDVSKAFGDFIASGLRDAKGAFDSILGSFKNMISQMIAMAARNRIMLSMGFSRGAIGAAGSAMAGMPGAAGAPVGGLTGVGGVLGGIASLGTAAMSAFTGGLQAAMGGIGSITQYTSLMMGGATTSLAGLASAAGAIAVPLLAVAAVFSFFRKKTKELDAGLRITVDGLNTAVDTFRKTETRRFWGLSKKTRTSYDRADQETQDALSSIVGNIQTGVMDAAAALGFGAETFAGFAHQMTISTKGMSKEDAQRAVEQALAGLGDGFAGMIPGLNALRKDGESTTEALNRLSTSLTGVNGIMDTLGHRFHAVGLAGADAASKIAEAFGGLDAMVSATQQYYQAFYTDAERLAVTTRQTSAALAELGIAMPQTRQEYRRMIASLDLTTEAGREAYAALIGLSGAFDLILPQISGFTREMTALQDRVVASIGTVIGGLSEAIRLNTSAAADWRKAGDGIRDYLDKLRGTASALFSPQQARAYNQALYQRTLRQANSGDVEAAGRLPGVADSYLSSVNDMARSRTEAALAQARVAVALSKVAVRTDTTATALERVAALQQRQVDILTGVQNYLAAGNSLTQAGITRLLGQLGSLDDRIALRAGDARTIVAGVSDALGNANVTASLTGADGLRTSMGTLRMSLVDLRQAIAAETARSERQRKVAALNTYVGGLTANAAGNHFVDDADLTAMSRAAGINTAGLNTSQIRNRLASFDGGDLLRGTVYDPTGSLERNYLEKERLKQEVSGIYGTIRQMMTQYGVTTANPFVLNDKGVRSNPHTGHFFINGRHITDHNHPFWNTLWGSGGLWARFTSAETALRNTPGFATGGTHLGGLRIVGENGPELEATGPSRIFSHRQSRAMLDNSEMVRELRAVRAELAEMKAHARGTAESTRDTFKTLREINSVGVGIDPDRNVVSGLGFA</sequence>
<reference evidence="3 4" key="1">
    <citation type="submission" date="2023-02" db="EMBL/GenBank/DDBJ databases">
        <title>Whole genome sequenc of Paracoccus marcusii MBLB0836.</title>
        <authorList>
            <person name="Seo M.-J."/>
            <person name="Cho E.-S."/>
            <person name="Hwang C.Y."/>
        </authorList>
    </citation>
    <scope>NUCLEOTIDE SEQUENCE [LARGE SCALE GENOMIC DNA]</scope>
    <source>
        <strain evidence="3 4">MBLB0836</strain>
    </source>
</reference>
<accession>A0ABY7UP14</accession>
<evidence type="ECO:0000313" key="3">
    <source>
        <dbReference type="EMBL" id="WDA11672.1"/>
    </source>
</evidence>
<dbReference type="NCBIfam" id="TIGR02675">
    <property type="entry name" value="tape_meas_nterm"/>
    <property type="match status" value="1"/>
</dbReference>
<dbReference type="InterPro" id="IPR013491">
    <property type="entry name" value="Tape_meas_N"/>
</dbReference>
<evidence type="ECO:0000259" key="2">
    <source>
        <dbReference type="Pfam" id="PF20155"/>
    </source>
</evidence>
<feature type="transmembrane region" description="Helical" evidence="1">
    <location>
        <begin position="772"/>
        <end position="796"/>
    </location>
</feature>
<evidence type="ECO:0000313" key="4">
    <source>
        <dbReference type="Proteomes" id="UP001216899"/>
    </source>
</evidence>
<organism evidence="3 4">
    <name type="scientific">Paracoccus marcusii</name>
    <dbReference type="NCBI Taxonomy" id="59779"/>
    <lineage>
        <taxon>Bacteria</taxon>
        <taxon>Pseudomonadati</taxon>
        <taxon>Pseudomonadota</taxon>
        <taxon>Alphaproteobacteria</taxon>
        <taxon>Rhodobacterales</taxon>
        <taxon>Paracoccaceae</taxon>
        <taxon>Paracoccus</taxon>
    </lineage>
</organism>
<evidence type="ECO:0000256" key="1">
    <source>
        <dbReference type="SAM" id="Phobius"/>
    </source>
</evidence>
<feature type="transmembrane region" description="Helical" evidence="1">
    <location>
        <begin position="337"/>
        <end position="358"/>
    </location>
</feature>
<keyword evidence="1" id="KW-0812">Transmembrane</keyword>
<dbReference type="RefSeq" id="WP_273742878.1">
    <property type="nucleotide sequence ID" value="NZ_CP117466.1"/>
</dbReference>
<feature type="transmembrane region" description="Helical" evidence="1">
    <location>
        <begin position="392"/>
        <end position="412"/>
    </location>
</feature>